<dbReference type="InterPro" id="IPR011990">
    <property type="entry name" value="TPR-like_helical_dom_sf"/>
</dbReference>
<dbReference type="PATRIC" id="fig|1727163.4.peg.2294"/>
<dbReference type="RefSeq" id="WP_067547358.1">
    <property type="nucleotide sequence ID" value="NZ_CP012836.1"/>
</dbReference>
<dbReference type="EMBL" id="CP012836">
    <property type="protein sequence ID" value="AMQ56955.1"/>
    <property type="molecule type" value="Genomic_DNA"/>
</dbReference>
<dbReference type="KEGG" id="alm:AO498_10980"/>
<reference evidence="1 2" key="2">
    <citation type="journal article" date="2016" name="Genome Announc.">
        <title>Complete Genome Sequence of Algoriphagus sp. Strain M8-2, Isolated from a Brackish Lake.</title>
        <authorList>
            <person name="Muraguchi Y."/>
            <person name="Kushimoto K."/>
            <person name="Ohtsubo Y."/>
            <person name="Suzuki T."/>
            <person name="Dohra H."/>
            <person name="Kimbara K."/>
            <person name="Shintani M."/>
        </authorList>
    </citation>
    <scope>NUCLEOTIDE SEQUENCE [LARGE SCALE GENOMIC DNA]</scope>
    <source>
        <strain evidence="1 2">M8-2</strain>
    </source>
</reference>
<gene>
    <name evidence="1" type="ORF">AO498_10980</name>
</gene>
<keyword evidence="2" id="KW-1185">Reference proteome</keyword>
<accession>A0A142EPA0</accession>
<dbReference type="OrthoDB" id="1524733at2"/>
<reference evidence="2" key="1">
    <citation type="submission" date="2015-09" db="EMBL/GenBank/DDBJ databases">
        <title>Complete sequence of Algoriphagus sp. M8-2.</title>
        <authorList>
            <person name="Shintani M."/>
        </authorList>
    </citation>
    <scope>NUCLEOTIDE SEQUENCE [LARGE SCALE GENOMIC DNA]</scope>
    <source>
        <strain evidence="2">M8-2</strain>
    </source>
</reference>
<dbReference type="Pfam" id="PF14559">
    <property type="entry name" value="TPR_19"/>
    <property type="match status" value="1"/>
</dbReference>
<protein>
    <submittedName>
        <fullName evidence="1">Enzyme of heme biosynthesis</fullName>
    </submittedName>
</protein>
<proteinExistence type="predicted"/>
<evidence type="ECO:0000313" key="2">
    <source>
        <dbReference type="Proteomes" id="UP000073816"/>
    </source>
</evidence>
<dbReference type="Proteomes" id="UP000073816">
    <property type="component" value="Chromosome"/>
</dbReference>
<organism evidence="1 2">
    <name type="scientific">Algoriphagus sanaruensis</name>
    <dbReference type="NCBI Taxonomy" id="1727163"/>
    <lineage>
        <taxon>Bacteria</taxon>
        <taxon>Pseudomonadati</taxon>
        <taxon>Bacteroidota</taxon>
        <taxon>Cytophagia</taxon>
        <taxon>Cytophagales</taxon>
        <taxon>Cyclobacteriaceae</taxon>
        <taxon>Algoriphagus</taxon>
    </lineage>
</organism>
<sequence length="110" mass="12987">MGKLDRQELLKSFIQEEPDNPFNHYALALEIREKDPIQAIEIFDFVLEKFPDYLPTYFPAAQLFFEENQLEKAKSTYEKGIELAKTQNESKALKELQNAFQNFLFETDMD</sequence>
<evidence type="ECO:0000313" key="1">
    <source>
        <dbReference type="EMBL" id="AMQ56955.1"/>
    </source>
</evidence>
<dbReference type="Gene3D" id="1.25.40.10">
    <property type="entry name" value="Tetratricopeptide repeat domain"/>
    <property type="match status" value="1"/>
</dbReference>
<dbReference type="AlphaFoldDB" id="A0A142EPA0"/>
<name>A0A142EPA0_9BACT</name>
<dbReference type="STRING" id="1727163.AO498_10980"/>
<dbReference type="SUPFAM" id="SSF48452">
    <property type="entry name" value="TPR-like"/>
    <property type="match status" value="1"/>
</dbReference>